<feature type="transmembrane region" description="Helical" evidence="9">
    <location>
        <begin position="235"/>
        <end position="255"/>
    </location>
</feature>
<evidence type="ECO:0000256" key="6">
    <source>
        <dbReference type="ARBA" id="ARBA00022989"/>
    </source>
</evidence>
<dbReference type="Pfam" id="PF01594">
    <property type="entry name" value="AI-2E_transport"/>
    <property type="match status" value="1"/>
</dbReference>
<keyword evidence="11" id="KW-1185">Reference proteome</keyword>
<feature type="transmembrane region" description="Helical" evidence="9">
    <location>
        <begin position="331"/>
        <end position="364"/>
    </location>
</feature>
<keyword evidence="4" id="KW-1003">Cell membrane</keyword>
<feature type="transmembrane region" description="Helical" evidence="9">
    <location>
        <begin position="261"/>
        <end position="281"/>
    </location>
</feature>
<evidence type="ECO:0000313" key="11">
    <source>
        <dbReference type="Proteomes" id="UP000626982"/>
    </source>
</evidence>
<evidence type="ECO:0000256" key="1">
    <source>
        <dbReference type="ARBA" id="ARBA00004651"/>
    </source>
</evidence>
<evidence type="ECO:0000256" key="5">
    <source>
        <dbReference type="ARBA" id="ARBA00022692"/>
    </source>
</evidence>
<keyword evidence="5 9" id="KW-0812">Transmembrane</keyword>
<gene>
    <name evidence="10" type="ORF">GCM10010968_08750</name>
</gene>
<keyword evidence="3" id="KW-0813">Transport</keyword>
<protein>
    <submittedName>
        <fullName evidence="10">AI-2E family transporter</fullName>
    </submittedName>
</protein>
<dbReference type="PANTHER" id="PTHR21716">
    <property type="entry name" value="TRANSMEMBRANE PROTEIN"/>
    <property type="match status" value="1"/>
</dbReference>
<evidence type="ECO:0000256" key="2">
    <source>
        <dbReference type="ARBA" id="ARBA00009773"/>
    </source>
</evidence>
<organism evidence="10 11">
    <name type="scientific">Agrococcus terreus</name>
    <dbReference type="NCBI Taxonomy" id="574649"/>
    <lineage>
        <taxon>Bacteria</taxon>
        <taxon>Bacillati</taxon>
        <taxon>Actinomycetota</taxon>
        <taxon>Actinomycetes</taxon>
        <taxon>Micrococcales</taxon>
        <taxon>Microbacteriaceae</taxon>
        <taxon>Agrococcus</taxon>
    </lineage>
</organism>
<feature type="transmembrane region" description="Helical" evidence="9">
    <location>
        <begin position="288"/>
        <end position="311"/>
    </location>
</feature>
<evidence type="ECO:0000256" key="7">
    <source>
        <dbReference type="ARBA" id="ARBA00023136"/>
    </source>
</evidence>
<evidence type="ECO:0000256" key="9">
    <source>
        <dbReference type="SAM" id="Phobius"/>
    </source>
</evidence>
<proteinExistence type="inferred from homology"/>
<feature type="transmembrane region" description="Helical" evidence="9">
    <location>
        <begin position="59"/>
        <end position="77"/>
    </location>
</feature>
<feature type="transmembrane region" description="Helical" evidence="9">
    <location>
        <begin position="176"/>
        <end position="195"/>
    </location>
</feature>
<sequence>MLFRRGGSAAPQEPPAPLPLGDDALPRGVRIAGAWSWRVLVIAGAAAIAIWLVMQFSLIVIPLLVAALLTALLLPLVEGLARRGWPRGLAVALAIVGLIVLVSALGWLVVSQMREEYPELQERAVGFWAEAQAWILSLPFGITQQDLADFGTNILGTLRDDISSILSSALTVGSSVGHFVAGALLALFSLIFTLADGRRIWGWTVGLLPRAARRPTDGAAKAGWVTLGNFVRVQVLVAGIDAVGIGLGAFILGLFYGGMPLVLPIAILVFLGSFIPIIGAVTTGAIAALIALVALGPIPGIIMIGIVLLVQQIEGHVLQPLIMGTAVKIHPLAVVVAVAAGSTIGGIAGALFAVPTVAFLNVFVKTIASGSWRTNPNPSIEDIVR</sequence>
<accession>A0ABQ2KGM3</accession>
<comment type="caution">
    <text evidence="10">The sequence shown here is derived from an EMBL/GenBank/DDBJ whole genome shotgun (WGS) entry which is preliminary data.</text>
</comment>
<dbReference type="PANTHER" id="PTHR21716:SF53">
    <property type="entry name" value="PERMEASE PERM-RELATED"/>
    <property type="match status" value="1"/>
</dbReference>
<name>A0ABQ2KGM3_9MICO</name>
<dbReference type="EMBL" id="BMLM01000001">
    <property type="protein sequence ID" value="GGN80674.1"/>
    <property type="molecule type" value="Genomic_DNA"/>
</dbReference>
<evidence type="ECO:0000256" key="4">
    <source>
        <dbReference type="ARBA" id="ARBA00022475"/>
    </source>
</evidence>
<comment type="subcellular location">
    <subcellularLocation>
        <location evidence="1">Cell membrane</location>
        <topology evidence="1">Multi-pass membrane protein</topology>
    </subcellularLocation>
</comment>
<comment type="similarity">
    <text evidence="2">Belongs to the autoinducer-2 exporter (AI-2E) (TC 2.A.86) family.</text>
</comment>
<feature type="region of interest" description="Disordered" evidence="8">
    <location>
        <begin position="1"/>
        <end position="21"/>
    </location>
</feature>
<keyword evidence="7 9" id="KW-0472">Membrane</keyword>
<evidence type="ECO:0000313" key="10">
    <source>
        <dbReference type="EMBL" id="GGN80674.1"/>
    </source>
</evidence>
<evidence type="ECO:0000256" key="8">
    <source>
        <dbReference type="SAM" id="MobiDB-lite"/>
    </source>
</evidence>
<evidence type="ECO:0000256" key="3">
    <source>
        <dbReference type="ARBA" id="ARBA00022448"/>
    </source>
</evidence>
<feature type="transmembrane region" description="Helical" evidence="9">
    <location>
        <begin position="35"/>
        <end position="53"/>
    </location>
</feature>
<dbReference type="InterPro" id="IPR002549">
    <property type="entry name" value="AI-2E-like"/>
</dbReference>
<feature type="transmembrane region" description="Helical" evidence="9">
    <location>
        <begin position="89"/>
        <end position="110"/>
    </location>
</feature>
<dbReference type="RefSeq" id="WP_229679484.1">
    <property type="nucleotide sequence ID" value="NZ_BAABBD010000006.1"/>
</dbReference>
<dbReference type="Proteomes" id="UP000626982">
    <property type="component" value="Unassembled WGS sequence"/>
</dbReference>
<keyword evidence="6 9" id="KW-1133">Transmembrane helix</keyword>
<reference evidence="11" key="1">
    <citation type="journal article" date="2019" name="Int. J. Syst. Evol. Microbiol.">
        <title>The Global Catalogue of Microorganisms (GCM) 10K type strain sequencing project: providing services to taxonomists for standard genome sequencing and annotation.</title>
        <authorList>
            <consortium name="The Broad Institute Genomics Platform"/>
            <consortium name="The Broad Institute Genome Sequencing Center for Infectious Disease"/>
            <person name="Wu L."/>
            <person name="Ma J."/>
        </authorList>
    </citation>
    <scope>NUCLEOTIDE SEQUENCE [LARGE SCALE GENOMIC DNA]</scope>
    <source>
        <strain evidence="11">CGMCC 1.6960</strain>
    </source>
</reference>